<dbReference type="Proteomes" id="UP000001683">
    <property type="component" value="Chromosome"/>
</dbReference>
<dbReference type="Pfam" id="PF09338">
    <property type="entry name" value="Gly_reductase"/>
    <property type="match status" value="1"/>
</dbReference>
<name>B2A2P8_NATTJ</name>
<dbReference type="STRING" id="457570.Nther_2712"/>
<keyword evidence="1" id="KW-0712">Selenocysteine</keyword>
<evidence type="ECO:0000313" key="4">
    <source>
        <dbReference type="EMBL" id="ACB86266.1"/>
    </source>
</evidence>
<feature type="compositionally biased region" description="Low complexity" evidence="3">
    <location>
        <begin position="177"/>
        <end position="189"/>
    </location>
</feature>
<reference evidence="4 5" key="1">
    <citation type="submission" date="2008-04" db="EMBL/GenBank/DDBJ databases">
        <title>Complete sequence of chromosome of Natranaerobius thermophilus JW/NM-WN-LF.</title>
        <authorList>
            <consortium name="US DOE Joint Genome Institute"/>
            <person name="Copeland A."/>
            <person name="Lucas S."/>
            <person name="Lapidus A."/>
            <person name="Glavina del Rio T."/>
            <person name="Dalin E."/>
            <person name="Tice H."/>
            <person name="Bruce D."/>
            <person name="Goodwin L."/>
            <person name="Pitluck S."/>
            <person name="Chertkov O."/>
            <person name="Brettin T."/>
            <person name="Detter J.C."/>
            <person name="Han C."/>
            <person name="Kuske C.R."/>
            <person name="Schmutz J."/>
            <person name="Larimer F."/>
            <person name="Land M."/>
            <person name="Hauser L."/>
            <person name="Kyrpides N."/>
            <person name="Lykidis A."/>
            <person name="Mesbah N.M."/>
            <person name="Wiegel J."/>
        </authorList>
    </citation>
    <scope>NUCLEOTIDE SEQUENCE [LARGE SCALE GENOMIC DNA]</scope>
    <source>
        <strain evidence="5">ATCC BAA-1301 / DSM 18059 / JW/NM-WN-LF</strain>
    </source>
</reference>
<dbReference type="eggNOG" id="COG0252">
    <property type="taxonomic scope" value="Bacteria"/>
</dbReference>
<dbReference type="GO" id="GO:0050485">
    <property type="term" value="F:oxidoreductase activity, acting on X-H and Y-H to form an X-Y bond, with a disulfide as acceptor"/>
    <property type="evidence" value="ECO:0007669"/>
    <property type="project" value="InterPro"/>
</dbReference>
<dbReference type="InterPro" id="IPR010187">
    <property type="entry name" value="Various_sel_PB"/>
</dbReference>
<proteinExistence type="predicted"/>
<keyword evidence="2" id="KW-0560">Oxidoreductase</keyword>
<evidence type="ECO:0000256" key="1">
    <source>
        <dbReference type="ARBA" id="ARBA00022933"/>
    </source>
</evidence>
<feature type="region of interest" description="Disordered" evidence="3">
    <location>
        <begin position="173"/>
        <end position="194"/>
    </location>
</feature>
<dbReference type="AlphaFoldDB" id="B2A2P8"/>
<dbReference type="InParanoid" id="B2A2P8"/>
<dbReference type="HOGENOM" id="CLU_467520_0_0_9"/>
<evidence type="ECO:0000256" key="3">
    <source>
        <dbReference type="SAM" id="MobiDB-lite"/>
    </source>
</evidence>
<gene>
    <name evidence="4" type="ordered locus">Nther_2712</name>
</gene>
<organism evidence="4 5">
    <name type="scientific">Natranaerobius thermophilus (strain ATCC BAA-1301 / DSM 18059 / JW/NM-WN-LF)</name>
    <dbReference type="NCBI Taxonomy" id="457570"/>
    <lineage>
        <taxon>Bacteria</taxon>
        <taxon>Bacillati</taxon>
        <taxon>Bacillota</taxon>
        <taxon>Clostridia</taxon>
        <taxon>Natranaerobiales</taxon>
        <taxon>Natranaerobiaceae</taxon>
        <taxon>Natranaerobius</taxon>
    </lineage>
</organism>
<dbReference type="EMBL" id="CP001034">
    <property type="protein sequence ID" value="ACB86266.1"/>
    <property type="molecule type" value="Genomic_DNA"/>
</dbReference>
<dbReference type="KEGG" id="nth:Nther_2712"/>
<evidence type="ECO:0000256" key="2">
    <source>
        <dbReference type="ARBA" id="ARBA00023002"/>
    </source>
</evidence>
<dbReference type="Pfam" id="PF07355">
    <property type="entry name" value="GRDB"/>
    <property type="match status" value="1"/>
</dbReference>
<dbReference type="InterPro" id="IPR015417">
    <property type="entry name" value="Gly_reductase_pB_sua/b"/>
</dbReference>
<reference evidence="4 5" key="2">
    <citation type="journal article" date="2011" name="J. Bacteriol.">
        <title>Complete genome sequence of the anaerobic, halophilic alkalithermophile Natranaerobius thermophilus JW/NM-WN-LF.</title>
        <authorList>
            <person name="Zhao B."/>
            <person name="Mesbah N.M."/>
            <person name="Dalin E."/>
            <person name="Goodwin L."/>
            <person name="Nolan M."/>
            <person name="Pitluck S."/>
            <person name="Chertkov O."/>
            <person name="Brettin T.S."/>
            <person name="Han J."/>
            <person name="Larimer F.W."/>
            <person name="Land M.L."/>
            <person name="Hauser L."/>
            <person name="Kyrpides N."/>
            <person name="Wiegel J."/>
        </authorList>
    </citation>
    <scope>NUCLEOTIDE SEQUENCE [LARGE SCALE GENOMIC DNA]</scope>
    <source>
        <strain evidence="5">ATCC BAA-1301 / DSM 18059 / JW/NM-WN-LF</strain>
    </source>
</reference>
<evidence type="ECO:0000313" key="5">
    <source>
        <dbReference type="Proteomes" id="UP000001683"/>
    </source>
</evidence>
<accession>B2A2P8</accession>
<dbReference type="eggNOG" id="COG5275">
    <property type="taxonomic scope" value="Bacteria"/>
</dbReference>
<protein>
    <submittedName>
        <fullName evidence="4">Glycine/sarcosine/betaine reductase complex protein B alpha and beta subunits</fullName>
    </submittedName>
</protein>
<keyword evidence="5" id="KW-1185">Reference proteome</keyword>
<sequence>MNRHLEIQGFQISELNLNSHGRTEIQGNKLLVNSNITQEVAAKYPELKDIKMRVFTSKDEDIEVNTMMDVIPVKTKMEDKMGTGTTLELNGITVLLTGREASGKQVAEFGSTAGKVSEKIAFNMPGCPDEEDLILNLDMIIEDGIAMTRDGPTACHRAADEIIQEIRNAIKRDINNTPPHTTTTVTEGDTPSHQDKPEVVLVKEMMGQGGMHDNLLLPLEPCGVTGGKSVVDLGNVPVLMSPNEVKDGGIHAMTCVGPSTKETTRHYSRDPLLHKLYEDTDLYFSGVLAVGSPQSNHEKEYVAERVGMAMEKLQPDGVIVMTEGFGNNHIDFAKHIEEVGKRGFPVVGVTYAAKQGALIIGNEFMDAMVELNKSDSMFETEVLAENTLTDWDADRAVTMLKNKLTNNTELINSEVPVPQQPPAVWTEAPKDLSNTKVALVSAAGIHLKDQEPFNKAGDNTYRKIPWDVSSENLMVTHGGYDHKDVRQDINCMFPIDRLNELADEGMIKGGSASHIGFMGGGGDFDAFNDSVGPEIAQQLKEAEAGAAIFTAG</sequence>